<feature type="chain" id="PRO_5043118592" evidence="5">
    <location>
        <begin position="24"/>
        <end position="638"/>
    </location>
</feature>
<keyword evidence="3" id="KW-0788">Thiol protease</keyword>
<feature type="signal peptide" evidence="5">
    <location>
        <begin position="1"/>
        <end position="23"/>
    </location>
</feature>
<evidence type="ECO:0000256" key="1">
    <source>
        <dbReference type="ARBA" id="ARBA00006067"/>
    </source>
</evidence>
<evidence type="ECO:0000313" key="7">
    <source>
        <dbReference type="Proteomes" id="UP000249300"/>
    </source>
</evidence>
<keyword evidence="5" id="KW-0732">Signal</keyword>
<evidence type="ECO:0000313" key="6">
    <source>
        <dbReference type="EMBL" id="SQH72776.1"/>
    </source>
</evidence>
<accession>A0A0A2FH06</accession>
<evidence type="ECO:0000256" key="4">
    <source>
        <dbReference type="ARBA" id="ARBA00023026"/>
    </source>
</evidence>
<evidence type="ECO:0000256" key="5">
    <source>
        <dbReference type="SAM" id="SignalP"/>
    </source>
</evidence>
<dbReference type="RefSeq" id="WP_023939280.1">
    <property type="nucleotide sequence ID" value="NZ_JQJB01000006.1"/>
</dbReference>
<protein>
    <submittedName>
        <fullName evidence="6">Outer membrane protein Omp28</fullName>
    </submittedName>
</protein>
<dbReference type="KEGG" id="pcre:NCTC12858_00605"/>
<dbReference type="OrthoDB" id="1014374at2"/>
<sequence length="638" mass="71509">MKKLFIFCITIALASAVRLFAQANSQDIPLMTSEGRFYWGYCDLESPLSRPGRGYPKGFIGNDTKISSFARFKADKTKAYSGAKVLGMRVGVCADIPSAELFVRNTLEGTSPLLSKVTNLRQGWNEVFFNNSYSLEEKDVVFGYTYTQKDVLASPFVISVDEVISAPMEGNYISLNGGPPTVRTHEQGCLRIQLILDGDHPEFHNKTQIADLKLSPVMNEKGEITAKYKLYNMGSNRIEKVEISYYVDNKLCKQSEHVTSLLPLEPLEIEDKEIKVLGGKELGVKVSKVNDQKIFSQPSVFSLEKILEKAYPRKVLLENFSTEFCSSCPGGHSQLKELIGESFSDKVTWVVHHVGFTYDKFTLEESKSLEMLYGDPHNPPYPEGPFAPAISLDRTSSELKILSTKEKFPAHRIFSKDKEKTKMFFEEAVERPALLTIELTEAYRAEDHSLNISISGETLPMLAGKDIYANIYIVEDHIYSTDQVGTGTDENGKRKPFIHNGVLRKFVTPIAGELIKVSAENKYSFETACTLDRSWNPANLRIVAFVAKALKSDPLDCQVYNAEETIISTFKNVDLIQDDAQTLLFVKNGTIFCSGEASIDSVYSLEGKRCLNEGLESGVYVIRVRKGNKMFVRKINIK</sequence>
<dbReference type="InterPro" id="IPR013783">
    <property type="entry name" value="Ig-like_fold"/>
</dbReference>
<name>A0A0A2FH06_9PORP</name>
<dbReference type="AlphaFoldDB" id="A0A0A2FH06"/>
<dbReference type="eggNOG" id="ENOG5033SZW">
    <property type="taxonomic scope" value="Bacteria"/>
</dbReference>
<keyword evidence="3" id="KW-0378">Hydrolase</keyword>
<proteinExistence type="inferred from homology"/>
<dbReference type="GO" id="GO:0008234">
    <property type="term" value="F:cysteine-type peptidase activity"/>
    <property type="evidence" value="ECO:0007669"/>
    <property type="project" value="UniProtKB-KW"/>
</dbReference>
<dbReference type="EMBL" id="LS483447">
    <property type="protein sequence ID" value="SQH72776.1"/>
    <property type="molecule type" value="Genomic_DNA"/>
</dbReference>
<dbReference type="GO" id="GO:0006508">
    <property type="term" value="P:proteolysis"/>
    <property type="evidence" value="ECO:0007669"/>
    <property type="project" value="UniProtKB-KW"/>
</dbReference>
<evidence type="ECO:0000256" key="3">
    <source>
        <dbReference type="ARBA" id="ARBA00022807"/>
    </source>
</evidence>
<dbReference type="Pfam" id="PF11551">
    <property type="entry name" value="Omp28"/>
    <property type="match status" value="1"/>
</dbReference>
<dbReference type="InterPro" id="IPR021615">
    <property type="entry name" value="Omp28"/>
</dbReference>
<evidence type="ECO:0000256" key="2">
    <source>
        <dbReference type="ARBA" id="ARBA00022670"/>
    </source>
</evidence>
<keyword evidence="4" id="KW-0843">Virulence</keyword>
<comment type="similarity">
    <text evidence="1">Belongs to the peptidase C25 family.</text>
</comment>
<keyword evidence="2" id="KW-0645">Protease</keyword>
<reference evidence="6 7" key="1">
    <citation type="submission" date="2018-06" db="EMBL/GenBank/DDBJ databases">
        <authorList>
            <consortium name="Pathogen Informatics"/>
            <person name="Doyle S."/>
        </authorList>
    </citation>
    <scope>NUCLEOTIDE SEQUENCE [LARGE SCALE GENOMIC DNA]</scope>
    <source>
        <strain evidence="6 7">NCTC12858</strain>
    </source>
</reference>
<dbReference type="Proteomes" id="UP000249300">
    <property type="component" value="Chromosome 1"/>
</dbReference>
<keyword evidence="7" id="KW-1185">Reference proteome</keyword>
<dbReference type="STRING" id="393921.HQ45_06085"/>
<gene>
    <name evidence="6" type="ORF">NCTC12858_00605</name>
</gene>
<organism evidence="6 7">
    <name type="scientific">Porphyromonas crevioricanis</name>
    <dbReference type="NCBI Taxonomy" id="393921"/>
    <lineage>
        <taxon>Bacteria</taxon>
        <taxon>Pseudomonadati</taxon>
        <taxon>Bacteroidota</taxon>
        <taxon>Bacteroidia</taxon>
        <taxon>Bacteroidales</taxon>
        <taxon>Porphyromonadaceae</taxon>
        <taxon>Porphyromonas</taxon>
    </lineage>
</organism>
<dbReference type="Gene3D" id="2.60.40.10">
    <property type="entry name" value="Immunoglobulins"/>
    <property type="match status" value="1"/>
</dbReference>